<dbReference type="NCBIfam" id="TIGR00765">
    <property type="entry name" value="yihY_not_rbn"/>
    <property type="match status" value="1"/>
</dbReference>
<dbReference type="GO" id="GO:0005886">
    <property type="term" value="C:plasma membrane"/>
    <property type="evidence" value="ECO:0007669"/>
    <property type="project" value="UniProtKB-SubCell"/>
</dbReference>
<keyword evidence="4 6" id="KW-1133">Transmembrane helix</keyword>
<evidence type="ECO:0000256" key="1">
    <source>
        <dbReference type="ARBA" id="ARBA00004651"/>
    </source>
</evidence>
<comment type="subcellular location">
    <subcellularLocation>
        <location evidence="1">Cell membrane</location>
        <topology evidence="1">Multi-pass membrane protein</topology>
    </subcellularLocation>
</comment>
<dbReference type="EMBL" id="CP046620">
    <property type="protein sequence ID" value="QHQ36619.1"/>
    <property type="molecule type" value="Genomic_DNA"/>
</dbReference>
<evidence type="ECO:0000256" key="5">
    <source>
        <dbReference type="ARBA" id="ARBA00023136"/>
    </source>
</evidence>
<dbReference type="Pfam" id="PF03631">
    <property type="entry name" value="Virul_fac_BrkB"/>
    <property type="match status" value="1"/>
</dbReference>
<proteinExistence type="predicted"/>
<evidence type="ECO:0000256" key="2">
    <source>
        <dbReference type="ARBA" id="ARBA00022475"/>
    </source>
</evidence>
<reference evidence="7 8" key="1">
    <citation type="submission" date="2019-12" db="EMBL/GenBank/DDBJ databases">
        <title>Complete genome sequence of Algicella marina strain 9Alg 56(T) isolated from the red alga Tichocarpus crinitus.</title>
        <authorList>
            <person name="Kim S.-G."/>
            <person name="Nedashkovskaya O.I."/>
        </authorList>
    </citation>
    <scope>NUCLEOTIDE SEQUENCE [LARGE SCALE GENOMIC DNA]</scope>
    <source>
        <strain evidence="7 8">9Alg 56</strain>
    </source>
</reference>
<evidence type="ECO:0000256" key="3">
    <source>
        <dbReference type="ARBA" id="ARBA00022692"/>
    </source>
</evidence>
<sequence length="318" mass="35303">MPFNSKVTINHLVLQRDKFAFRDWLSIMMRVGNGIGEKNLSMMAAGIAFFAMLALFPGLTATISVYGYFADPVVVQDNISLLRPVLPEEVYALVDQRVTALVTSERTTLGLASLVSSLLATWSARAGVTAMISGLNVICREENTRNFIWNMVVAYGLTLLMLVVVLMTLATVVVVPTIMALVPHGDDSKLLIDVIRWLVALMSVTIGIGALYHFGPSRRSRRLPWLTIGSVFAVLMWIVVSTLFSIYLRNFGNYNEVYGSLGAVVALLMWFYLSAFVVLLGAELNAEIEDHAIDVIRERYPHLLARNDPIMREIMGDL</sequence>
<feature type="transmembrane region" description="Helical" evidence="6">
    <location>
        <begin position="151"/>
        <end position="182"/>
    </location>
</feature>
<dbReference type="InterPro" id="IPR017039">
    <property type="entry name" value="Virul_fac_BrkB"/>
</dbReference>
<dbReference type="Proteomes" id="UP000464495">
    <property type="component" value="Chromosome"/>
</dbReference>
<keyword evidence="2" id="KW-1003">Cell membrane</keyword>
<dbReference type="PANTHER" id="PTHR30213">
    <property type="entry name" value="INNER MEMBRANE PROTEIN YHJD"/>
    <property type="match status" value="1"/>
</dbReference>
<evidence type="ECO:0000313" key="8">
    <source>
        <dbReference type="Proteomes" id="UP000464495"/>
    </source>
</evidence>
<dbReference type="RefSeq" id="WP_161863166.1">
    <property type="nucleotide sequence ID" value="NZ_CP046620.1"/>
</dbReference>
<accession>A0A6P1T5P8</accession>
<dbReference type="AlphaFoldDB" id="A0A6P1T5P8"/>
<feature type="transmembrane region" description="Helical" evidence="6">
    <location>
        <begin position="119"/>
        <end position="139"/>
    </location>
</feature>
<evidence type="ECO:0000256" key="4">
    <source>
        <dbReference type="ARBA" id="ARBA00022989"/>
    </source>
</evidence>
<dbReference type="PIRSF" id="PIRSF035875">
    <property type="entry name" value="RNase_BN"/>
    <property type="match status" value="1"/>
</dbReference>
<keyword evidence="8" id="KW-1185">Reference proteome</keyword>
<feature type="transmembrane region" description="Helical" evidence="6">
    <location>
        <begin position="260"/>
        <end position="282"/>
    </location>
</feature>
<organism evidence="7 8">
    <name type="scientific">Algicella marina</name>
    <dbReference type="NCBI Taxonomy" id="2683284"/>
    <lineage>
        <taxon>Bacteria</taxon>
        <taxon>Pseudomonadati</taxon>
        <taxon>Pseudomonadota</taxon>
        <taxon>Alphaproteobacteria</taxon>
        <taxon>Rhodobacterales</taxon>
        <taxon>Paracoccaceae</taxon>
        <taxon>Algicella</taxon>
    </lineage>
</organism>
<dbReference type="KEGG" id="amaq:GO499_16280"/>
<feature type="transmembrane region" description="Helical" evidence="6">
    <location>
        <begin position="194"/>
        <end position="214"/>
    </location>
</feature>
<evidence type="ECO:0000313" key="7">
    <source>
        <dbReference type="EMBL" id="QHQ36619.1"/>
    </source>
</evidence>
<dbReference type="PANTHER" id="PTHR30213:SF0">
    <property type="entry name" value="UPF0761 MEMBRANE PROTEIN YIHY"/>
    <property type="match status" value="1"/>
</dbReference>
<keyword evidence="5 6" id="KW-0472">Membrane</keyword>
<keyword evidence="3 6" id="KW-0812">Transmembrane</keyword>
<feature type="transmembrane region" description="Helical" evidence="6">
    <location>
        <begin position="226"/>
        <end position="248"/>
    </location>
</feature>
<evidence type="ECO:0000256" key="6">
    <source>
        <dbReference type="SAM" id="Phobius"/>
    </source>
</evidence>
<protein>
    <submittedName>
        <fullName evidence="7">YihY family inner membrane protein</fullName>
    </submittedName>
</protein>
<name>A0A6P1T5P8_9RHOB</name>
<gene>
    <name evidence="7" type="ORF">GO499_16280</name>
</gene>
<feature type="transmembrane region" description="Helical" evidence="6">
    <location>
        <begin position="47"/>
        <end position="69"/>
    </location>
</feature>